<reference evidence="2" key="1">
    <citation type="submission" date="2025-08" db="UniProtKB">
        <authorList>
            <consortium name="RefSeq"/>
        </authorList>
    </citation>
    <scope>IDENTIFICATION</scope>
    <source>
        <tissue evidence="2">Gonads</tissue>
    </source>
</reference>
<gene>
    <name evidence="2" type="primary">LOC106180456</name>
</gene>
<dbReference type="GO" id="GO:0005245">
    <property type="term" value="F:voltage-gated calcium channel activity"/>
    <property type="evidence" value="ECO:0007669"/>
    <property type="project" value="TreeGrafter"/>
</dbReference>
<proteinExistence type="predicted"/>
<dbReference type="KEGG" id="lak:106180456"/>
<organism evidence="1 2">
    <name type="scientific">Lingula anatina</name>
    <name type="common">Brachiopod</name>
    <name type="synonym">Lingula unguis</name>
    <dbReference type="NCBI Taxonomy" id="7574"/>
    <lineage>
        <taxon>Eukaryota</taxon>
        <taxon>Metazoa</taxon>
        <taxon>Spiralia</taxon>
        <taxon>Lophotrochozoa</taxon>
        <taxon>Brachiopoda</taxon>
        <taxon>Linguliformea</taxon>
        <taxon>Lingulata</taxon>
        <taxon>Lingulida</taxon>
        <taxon>Linguloidea</taxon>
        <taxon>Lingulidae</taxon>
        <taxon>Lingula</taxon>
    </lineage>
</organism>
<sequence length="792" mass="87999">MPRVQECSAFNGPWSYTAKFRQGIHWKSCLLNKKQQEIDSVIQEQEHFLKESIENSSSAFWHYIVTEEKDLYQFPIGQQKNTSVKQASEFARRLLAASHFVSAHRNMAIVIAVSNITMWEAMINTLENVLETLFDADQVALMLVNETNVVSLHGCGNQTLETNRYNIDVIKSKLRNVHGLPEVVKSAGVSEALNLAFQALNTSSAVEHGSLPINQNVLLFLTSGIEDGATEVVKAMEQGQAQLATPAHLFLYGLDNSTLSNLAIKSLTTVVHDFDGDLSDYYAYLQPSVLPPGQDYIYFGPHYDSSVGMALTIGAPFSTENGTKGVVATDVSVATLFRSVLDSQIGAKSHALVVDRRTGNIIAHPRLPLPSELHAAIPTLYVTDMEPQLPRSLLQDLNKGYSSFNVPGMARRHVPDDVHEELIEDTAMYSISPLEKSPFAIILVLVDGDTQRDYSDYHYQPKPRAYYYRYDILDNMGRDPTLCNRAGVPVAKHQSVIKLSPNVFHDPFYPWSKESCTHAEFVQTFLRTGRNGTFLRDPTAAKAILVDTYRSDELVSTWREHDQLPVQRYLGTRNGVARLYPGQLLDGGFDPREQQWYRNAARLSQIMVVSPAPSLIGPHIDGSRLLSVSKAIYEERSGISGHSRLDPVSAVVGADVSVHLLQSLLLEKVGLCLDQNIACNLLDNRGYMIIGNHDNKISDKTQHLTDAYPIVADILMNYGYLKAKACCFPISSGSSYELVLNTSSLYQVNGGCQQFVLQRILDTNMFLLAVLGNSTCLPSPKQSDTKECYVKV</sequence>
<dbReference type="RefSeq" id="XP_013419896.1">
    <property type="nucleotide sequence ID" value="XM_013564442.1"/>
</dbReference>
<dbReference type="PANTHER" id="PTHR10166">
    <property type="entry name" value="VOLTAGE-DEPENDENT CALCIUM CHANNEL SUBUNIT ALPHA-2/DELTA-RELATED"/>
    <property type="match status" value="1"/>
</dbReference>
<evidence type="ECO:0000313" key="1">
    <source>
        <dbReference type="Proteomes" id="UP000085678"/>
    </source>
</evidence>
<dbReference type="InterPro" id="IPR051173">
    <property type="entry name" value="Ca_channel_alpha-2/delta"/>
</dbReference>
<evidence type="ECO:0000313" key="2">
    <source>
        <dbReference type="RefSeq" id="XP_013419896.1"/>
    </source>
</evidence>
<dbReference type="AlphaFoldDB" id="A0A1S3KCB0"/>
<keyword evidence="1" id="KW-1185">Reference proteome</keyword>
<name>A0A1S3KCB0_LINAN</name>
<dbReference type="GO" id="GO:0005891">
    <property type="term" value="C:voltage-gated calcium channel complex"/>
    <property type="evidence" value="ECO:0007669"/>
    <property type="project" value="TreeGrafter"/>
</dbReference>
<dbReference type="GeneID" id="106180456"/>
<dbReference type="PANTHER" id="PTHR10166:SF37">
    <property type="entry name" value="STOLID, ISOFORM H"/>
    <property type="match status" value="1"/>
</dbReference>
<dbReference type="Gene3D" id="3.30.450.20">
    <property type="entry name" value="PAS domain"/>
    <property type="match status" value="2"/>
</dbReference>
<dbReference type="Proteomes" id="UP000085678">
    <property type="component" value="Unplaced"/>
</dbReference>
<protein>
    <submittedName>
        <fullName evidence="2">VWFA and cache domain-containing protein 1-like</fullName>
    </submittedName>
</protein>
<accession>A0A1S3KCB0</accession>
<dbReference type="InParanoid" id="A0A1S3KCB0"/>